<evidence type="ECO:0000313" key="3">
    <source>
        <dbReference type="Proteomes" id="UP000287651"/>
    </source>
</evidence>
<evidence type="ECO:0000256" key="1">
    <source>
        <dbReference type="SAM" id="Phobius"/>
    </source>
</evidence>
<evidence type="ECO:0000313" key="2">
    <source>
        <dbReference type="EMBL" id="RRT56154.1"/>
    </source>
</evidence>
<dbReference type="Proteomes" id="UP000287651">
    <property type="component" value="Unassembled WGS sequence"/>
</dbReference>
<dbReference type="EMBL" id="AMZH03009752">
    <property type="protein sequence ID" value="RRT56154.1"/>
    <property type="molecule type" value="Genomic_DNA"/>
</dbReference>
<keyword evidence="1" id="KW-0472">Membrane</keyword>
<name>A0A426YWR4_ENSVE</name>
<keyword evidence="1" id="KW-1133">Transmembrane helix</keyword>
<dbReference type="AlphaFoldDB" id="A0A426YWR4"/>
<protein>
    <submittedName>
        <fullName evidence="2">Uncharacterized protein</fullName>
    </submittedName>
</protein>
<accession>A0A426YWR4</accession>
<gene>
    <name evidence="2" type="ORF">B296_00037436</name>
</gene>
<keyword evidence="1" id="KW-0812">Transmembrane</keyword>
<organism evidence="2 3">
    <name type="scientific">Ensete ventricosum</name>
    <name type="common">Abyssinian banana</name>
    <name type="synonym">Musa ensete</name>
    <dbReference type="NCBI Taxonomy" id="4639"/>
    <lineage>
        <taxon>Eukaryota</taxon>
        <taxon>Viridiplantae</taxon>
        <taxon>Streptophyta</taxon>
        <taxon>Embryophyta</taxon>
        <taxon>Tracheophyta</taxon>
        <taxon>Spermatophyta</taxon>
        <taxon>Magnoliopsida</taxon>
        <taxon>Liliopsida</taxon>
        <taxon>Zingiberales</taxon>
        <taxon>Musaceae</taxon>
        <taxon>Ensete</taxon>
    </lineage>
</organism>
<feature type="transmembrane region" description="Helical" evidence="1">
    <location>
        <begin position="46"/>
        <end position="72"/>
    </location>
</feature>
<comment type="caution">
    <text evidence="2">The sequence shown here is derived from an EMBL/GenBank/DDBJ whole genome shotgun (WGS) entry which is preliminary data.</text>
</comment>
<proteinExistence type="predicted"/>
<sequence>MAAKGGGNIRSTSINGEKLYFLSGQRSVATWLPPKKLRALCKDKGFFSYIVSLVLILCTLSSAMLMHVYMLVLRYSSLLYESSLALGLASRAATDGSLYHGVN</sequence>
<reference evidence="2 3" key="1">
    <citation type="journal article" date="2014" name="Agronomy (Basel)">
        <title>A Draft Genome Sequence for Ensete ventricosum, the Drought-Tolerant Tree Against Hunger.</title>
        <authorList>
            <person name="Harrison J."/>
            <person name="Moore K.A."/>
            <person name="Paszkiewicz K."/>
            <person name="Jones T."/>
            <person name="Grant M."/>
            <person name="Ambacheew D."/>
            <person name="Muzemil S."/>
            <person name="Studholme D.J."/>
        </authorList>
    </citation>
    <scope>NUCLEOTIDE SEQUENCE [LARGE SCALE GENOMIC DNA]</scope>
</reference>